<feature type="domain" description="Disease resistance protein Roq1-like winged-helix" evidence="2">
    <location>
        <begin position="132"/>
        <end position="201"/>
    </location>
</feature>
<dbReference type="InterPro" id="IPR042197">
    <property type="entry name" value="Apaf_helical"/>
</dbReference>
<dbReference type="PANTHER" id="PTHR11017:SF568">
    <property type="entry name" value="ADP-RIBOSYL CYCLASE_CYCLIC ADP-RIBOSE HYDROLASE"/>
    <property type="match status" value="1"/>
</dbReference>
<dbReference type="EnsemblPlants" id="QL07p044878:mrna">
    <property type="protein sequence ID" value="QL07p044878:mrna"/>
    <property type="gene ID" value="QL07p044878"/>
</dbReference>
<reference evidence="3" key="2">
    <citation type="submission" date="2021-01" db="UniProtKB">
        <authorList>
            <consortium name="EnsemblPlants"/>
        </authorList>
    </citation>
    <scope>IDENTIFICATION</scope>
</reference>
<dbReference type="InterPro" id="IPR032675">
    <property type="entry name" value="LRR_dom_sf"/>
</dbReference>
<dbReference type="InterPro" id="IPR044974">
    <property type="entry name" value="Disease_R_plants"/>
</dbReference>
<protein>
    <recommendedName>
        <fullName evidence="2">Disease resistance protein Roq1-like winged-helix domain-containing protein</fullName>
    </recommendedName>
</protein>
<dbReference type="SUPFAM" id="SSF52058">
    <property type="entry name" value="L domain-like"/>
    <property type="match status" value="2"/>
</dbReference>
<dbReference type="GO" id="GO:0043531">
    <property type="term" value="F:ADP binding"/>
    <property type="evidence" value="ECO:0007669"/>
    <property type="project" value="InterPro"/>
</dbReference>
<accession>A0A7N2M6N9</accession>
<keyword evidence="1" id="KW-0677">Repeat</keyword>
<dbReference type="OMA" id="HKLERWY"/>
<evidence type="ECO:0000259" key="2">
    <source>
        <dbReference type="Pfam" id="PF23282"/>
    </source>
</evidence>
<organism evidence="3 4">
    <name type="scientific">Quercus lobata</name>
    <name type="common">Valley oak</name>
    <dbReference type="NCBI Taxonomy" id="97700"/>
    <lineage>
        <taxon>Eukaryota</taxon>
        <taxon>Viridiplantae</taxon>
        <taxon>Streptophyta</taxon>
        <taxon>Embryophyta</taxon>
        <taxon>Tracheophyta</taxon>
        <taxon>Spermatophyta</taxon>
        <taxon>Magnoliopsida</taxon>
        <taxon>eudicotyledons</taxon>
        <taxon>Gunneridae</taxon>
        <taxon>Pentapetalae</taxon>
        <taxon>rosids</taxon>
        <taxon>fabids</taxon>
        <taxon>Fagales</taxon>
        <taxon>Fagaceae</taxon>
        <taxon>Quercus</taxon>
    </lineage>
</organism>
<dbReference type="PANTHER" id="PTHR11017">
    <property type="entry name" value="LEUCINE-RICH REPEAT-CONTAINING PROTEIN"/>
    <property type="match status" value="1"/>
</dbReference>
<sequence length="979" mass="111590">MLHLTDVFGPFNFRIRTFGSRVLITTRDAHLLATLKVYTTYKVKKLDEHEALELFNQHAFRRFKLEEDYFELANQVIQYADGLPLALTIIGSDLCGRTKSEWENAIDQYRKIPERDIHEILKVSYDGLRPTEKDIFLDIACFFKGRNKDNVVNILDACNLYPKSGIPNLVNKCLITIDFGHILWMHDLVQQMGREIVRQESPKILKKRSRLWQYEDALEVLTKSKGSDEIRGIKLHSPNPITMQLHTKAFRKMENLKFLMVSNVLIFKELKYLPNGLKLLEWDQYHFSLPSNFCPQELVVLKMPHSCIRLEKLFKQGFLFKNLKSIDLEKCLSIRILPDLGAPNLEILDIRGCENLIEVHEAFGSLHKLERWYLYNCKKLQILPSNFRLKSLKEINLNGCVSLEKLPDLCAPNLEILDIRGCENLIEVHEAFGSLHKLERWYLCNCKKLQILPSSFRLESLEEINLYGCVSLEKLPDLGAPNLEILDIRGCENLIEVHEAFGSLHKLERWYLCNCKKLQILPSNFRLKSLEEINLYGCVSLEKLPDLGAPNLEILDIRGCENLIEVHEAFGSLHKLERWYLCNCKKLQILPSSFRLKSLEEINLYGCVSLEKLPDLGAPNLEKLDIRGCENLIEVHEAFGSLHKLERWYLCNCKKLQILPSSFSLNSLEEINLYGCVSLEKLPDLGAPNLEKLDIRGCENLIEVHEAFGSLHKLERWYLCNCKKLQILPSSFRLESLEEINPYGCVSLEKLPDLGAPNLEKLDIRGCENLIEVHKAFGSLHKLERCYLNDWKKLQILPSSFSLGFTSGLDDLGSSSIARICDNTELPPLSAFFSTSYGSNLDHGVFNNGGVSGHLIEPNFESTFPGDVLDLDSSSFVNPFASIEYNDLHTSDSSSFVNPFASIGYNSTLAPSVFEDTTIHHSLPVLPVNTTNRSELGLGRQDLGFSDGFDLGSSSVAHAFDNNDSDFNLFPPSKKTRTS</sequence>
<dbReference type="AlphaFoldDB" id="A0A7N2M6N9"/>
<dbReference type="EMBL" id="LRBV02000007">
    <property type="status" value="NOT_ANNOTATED_CDS"/>
    <property type="molecule type" value="Genomic_DNA"/>
</dbReference>
<dbReference type="Pfam" id="PF23282">
    <property type="entry name" value="WHD_ROQ1"/>
    <property type="match status" value="1"/>
</dbReference>
<dbReference type="Gene3D" id="1.10.8.430">
    <property type="entry name" value="Helical domain of apoptotic protease-activating factors"/>
    <property type="match status" value="1"/>
</dbReference>
<dbReference type="GO" id="GO:0006952">
    <property type="term" value="P:defense response"/>
    <property type="evidence" value="ECO:0007669"/>
    <property type="project" value="InterPro"/>
</dbReference>
<proteinExistence type="predicted"/>
<evidence type="ECO:0000313" key="4">
    <source>
        <dbReference type="Proteomes" id="UP000594261"/>
    </source>
</evidence>
<dbReference type="Gramene" id="QL07p044878:mrna">
    <property type="protein sequence ID" value="QL07p044878:mrna"/>
    <property type="gene ID" value="QL07p044878"/>
</dbReference>
<evidence type="ECO:0000256" key="1">
    <source>
        <dbReference type="ARBA" id="ARBA00022737"/>
    </source>
</evidence>
<dbReference type="Gene3D" id="3.80.10.10">
    <property type="entry name" value="Ribonuclease Inhibitor"/>
    <property type="match status" value="5"/>
</dbReference>
<dbReference type="SUPFAM" id="SSF52540">
    <property type="entry name" value="P-loop containing nucleoside triphosphate hydrolases"/>
    <property type="match status" value="1"/>
</dbReference>
<dbReference type="PRINTS" id="PR00364">
    <property type="entry name" value="DISEASERSIST"/>
</dbReference>
<dbReference type="InterPro" id="IPR058192">
    <property type="entry name" value="WHD_ROQ1-like"/>
</dbReference>
<dbReference type="FunCoup" id="A0A7N2M6N9">
    <property type="interactions" value="414"/>
</dbReference>
<dbReference type="InterPro" id="IPR027417">
    <property type="entry name" value="P-loop_NTPase"/>
</dbReference>
<name>A0A7N2M6N9_QUELO</name>
<reference evidence="3 4" key="1">
    <citation type="journal article" date="2016" name="G3 (Bethesda)">
        <title>First Draft Assembly and Annotation of the Genome of a California Endemic Oak Quercus lobata Nee (Fagaceae).</title>
        <authorList>
            <person name="Sork V.L."/>
            <person name="Fitz-Gibbon S.T."/>
            <person name="Puiu D."/>
            <person name="Crepeau M."/>
            <person name="Gugger P.F."/>
            <person name="Sherman R."/>
            <person name="Stevens K."/>
            <person name="Langley C.H."/>
            <person name="Pellegrini M."/>
            <person name="Salzberg S.L."/>
        </authorList>
    </citation>
    <scope>NUCLEOTIDE SEQUENCE [LARGE SCALE GENOMIC DNA]</scope>
    <source>
        <strain evidence="3 4">cv. SW786</strain>
    </source>
</reference>
<keyword evidence="4" id="KW-1185">Reference proteome</keyword>
<dbReference type="SUPFAM" id="SSF46785">
    <property type="entry name" value="Winged helix' DNA-binding domain"/>
    <property type="match status" value="1"/>
</dbReference>
<evidence type="ECO:0000313" key="3">
    <source>
        <dbReference type="EnsemblPlants" id="QL07p044878:mrna"/>
    </source>
</evidence>
<dbReference type="InParanoid" id="A0A7N2M6N9"/>
<dbReference type="Proteomes" id="UP000594261">
    <property type="component" value="Chromosome 7"/>
</dbReference>
<dbReference type="InterPro" id="IPR036390">
    <property type="entry name" value="WH_DNA-bd_sf"/>
</dbReference>